<evidence type="ECO:0000256" key="4">
    <source>
        <dbReference type="ARBA" id="ARBA00022857"/>
    </source>
</evidence>
<dbReference type="Gene3D" id="1.20.1090.10">
    <property type="entry name" value="Dehydroquinate synthase-like - alpha domain"/>
    <property type="match status" value="1"/>
</dbReference>
<evidence type="ECO:0000313" key="10">
    <source>
        <dbReference type="EMBL" id="BBL03174.1"/>
    </source>
</evidence>
<keyword evidence="5" id="KW-0560">Oxidoreductase</keyword>
<proteinExistence type="predicted"/>
<reference evidence="11" key="1">
    <citation type="submission" date="2019-06" db="EMBL/GenBank/DDBJ databases">
        <title>Alistipes onderdonkii subsp. vulgaris subsp. nov., Alistipes dispar sp. nov. and Alistipes communis sp. nov., isolated from human faeces, and creation of Alistipes onderdonkii subsp. onderdonkii subsp. nov.</title>
        <authorList>
            <person name="Sakamoto M."/>
            <person name="Ikeyama N."/>
            <person name="Ogata Y."/>
            <person name="Suda W."/>
            <person name="Iino T."/>
            <person name="Hattori M."/>
            <person name="Ohkuma M."/>
        </authorList>
    </citation>
    <scope>NUCLEOTIDE SEQUENCE [LARGE SCALE GENOMIC DNA]</scope>
    <source>
        <strain evidence="11">5CBH24</strain>
    </source>
</reference>
<dbReference type="GO" id="GO:0008654">
    <property type="term" value="P:phospholipid biosynthetic process"/>
    <property type="evidence" value="ECO:0007669"/>
    <property type="project" value="UniProtKB-KW"/>
</dbReference>
<dbReference type="OrthoDB" id="9763580at2"/>
<dbReference type="SUPFAM" id="SSF56796">
    <property type="entry name" value="Dehydroquinate synthase-like"/>
    <property type="match status" value="1"/>
</dbReference>
<keyword evidence="8" id="KW-0594">Phospholipid biosynthesis</keyword>
<evidence type="ECO:0000256" key="2">
    <source>
        <dbReference type="ARBA" id="ARBA00022516"/>
    </source>
</evidence>
<keyword evidence="7" id="KW-0443">Lipid metabolism</keyword>
<keyword evidence="1" id="KW-0963">Cytoplasm</keyword>
<dbReference type="KEGG" id="acou:A5CBH24_04870"/>
<dbReference type="GO" id="GO:0046872">
    <property type="term" value="F:metal ion binding"/>
    <property type="evidence" value="ECO:0007669"/>
    <property type="project" value="UniProtKB-KW"/>
</dbReference>
<dbReference type="PANTHER" id="PTHR43616:SF5">
    <property type="entry name" value="GLYCEROL DEHYDROGENASE 1"/>
    <property type="match status" value="1"/>
</dbReference>
<evidence type="ECO:0000256" key="3">
    <source>
        <dbReference type="ARBA" id="ARBA00022723"/>
    </source>
</evidence>
<accession>A0A4Y1WRK0</accession>
<evidence type="ECO:0008006" key="12">
    <source>
        <dbReference type="Google" id="ProtNLM"/>
    </source>
</evidence>
<dbReference type="Gene3D" id="3.40.50.1970">
    <property type="match status" value="1"/>
</dbReference>
<name>A0A4Y1WRK0_9BACT</name>
<dbReference type="InterPro" id="IPR032837">
    <property type="entry name" value="G1PDH"/>
</dbReference>
<evidence type="ECO:0000256" key="5">
    <source>
        <dbReference type="ARBA" id="ARBA00023002"/>
    </source>
</evidence>
<keyword evidence="3" id="KW-0479">Metal-binding</keyword>
<keyword evidence="11" id="KW-1185">Reference proteome</keyword>
<dbReference type="PANTHER" id="PTHR43616">
    <property type="entry name" value="GLYCEROL DEHYDROGENASE"/>
    <property type="match status" value="1"/>
</dbReference>
<dbReference type="Proteomes" id="UP000318946">
    <property type="component" value="Chromosome"/>
</dbReference>
<evidence type="ECO:0000256" key="7">
    <source>
        <dbReference type="ARBA" id="ARBA00023098"/>
    </source>
</evidence>
<keyword evidence="6" id="KW-0520">NAD</keyword>
<dbReference type="AlphaFoldDB" id="A0A4Y1WRK0"/>
<organism evidence="10 11">
    <name type="scientific">Alistipes communis</name>
    <dbReference type="NCBI Taxonomy" id="2585118"/>
    <lineage>
        <taxon>Bacteria</taxon>
        <taxon>Pseudomonadati</taxon>
        <taxon>Bacteroidota</taxon>
        <taxon>Bacteroidia</taxon>
        <taxon>Bacteroidales</taxon>
        <taxon>Rikenellaceae</taxon>
        <taxon>Alistipes</taxon>
    </lineage>
</organism>
<dbReference type="GO" id="GO:0016614">
    <property type="term" value="F:oxidoreductase activity, acting on CH-OH group of donors"/>
    <property type="evidence" value="ECO:0007669"/>
    <property type="project" value="InterPro"/>
</dbReference>
<gene>
    <name evidence="10" type="ORF">A5CBH24_04870</name>
</gene>
<dbReference type="EMBL" id="AP019735">
    <property type="protein sequence ID" value="BBL03174.1"/>
    <property type="molecule type" value="Genomic_DNA"/>
</dbReference>
<evidence type="ECO:0000313" key="11">
    <source>
        <dbReference type="Proteomes" id="UP000318946"/>
    </source>
</evidence>
<evidence type="ECO:0000256" key="9">
    <source>
        <dbReference type="ARBA" id="ARBA00023264"/>
    </source>
</evidence>
<evidence type="ECO:0000256" key="1">
    <source>
        <dbReference type="ARBA" id="ARBA00022490"/>
    </source>
</evidence>
<protein>
    <recommendedName>
        <fullName evidence="12">3-dehydroquinate synthase</fullName>
    </recommendedName>
</protein>
<dbReference type="RefSeq" id="WP_141412088.1">
    <property type="nucleotide sequence ID" value="NZ_AP019735.1"/>
</dbReference>
<dbReference type="Pfam" id="PF13685">
    <property type="entry name" value="Fe-ADH_2"/>
    <property type="match status" value="1"/>
</dbReference>
<dbReference type="GeneID" id="78341198"/>
<evidence type="ECO:0000256" key="8">
    <source>
        <dbReference type="ARBA" id="ARBA00023209"/>
    </source>
</evidence>
<sequence length="446" mass="49509">MNKVESALQRTTDTKALVIGSDALPRSAEMFKELFPGKRAIIVADKITYPLAGEAVKNYFAAAGIAQDEPHVYGYDDSFAEWTYVEELENVLKKTDAIPVAVGSGVINDLTKLTAHRCGRRYMCVGTAASMDGYTAYGASITYQGNKQTFDCPAPYGMALDPRIAAKAPKAMSASGYADLIAKIPAGADWMIADVVGSEAIDRFAFDLVQDGLQEALSDPEGVYNGDVKKVEQLAEGLLLSGFAMQAAKSSRPASGMEHQFSHFWDMEDLEFEGKHVSHGFKVGIGTLASTASLELLLAAPIESLDIDACVAKWKSWEETEKEILRIFDGKPGFIDRALTETKNKYVDKEGLRRELTAFKAAWPELKERIRKQIIPFEEVRRRLKLVGAPYEPEQLGVSRARFRDTFAKIPYMRSRFSNIDIAYRCGFMDEWLERLFGKGGIWEVE</sequence>
<keyword evidence="9" id="KW-1208">Phospholipid metabolism</keyword>
<dbReference type="CDD" id="cd08175">
    <property type="entry name" value="G1PDH"/>
    <property type="match status" value="1"/>
</dbReference>
<evidence type="ECO:0000256" key="6">
    <source>
        <dbReference type="ARBA" id="ARBA00023027"/>
    </source>
</evidence>
<keyword evidence="4" id="KW-0521">NADP</keyword>
<keyword evidence="2" id="KW-0444">Lipid biosynthesis</keyword>
<dbReference type="InterPro" id="IPR016205">
    <property type="entry name" value="Glycerol_DH"/>
</dbReference>